<dbReference type="GO" id="GO:0003755">
    <property type="term" value="F:peptidyl-prolyl cis-trans isomerase activity"/>
    <property type="evidence" value="ECO:0007669"/>
    <property type="project" value="UniProtKB-UniRule"/>
</dbReference>
<keyword evidence="5 9" id="KW-0697">Rotamase</keyword>
<dbReference type="Pfam" id="PF00254">
    <property type="entry name" value="FKBP_C"/>
    <property type="match status" value="1"/>
</dbReference>
<evidence type="ECO:0000256" key="8">
    <source>
        <dbReference type="ARBA" id="ARBA00037071"/>
    </source>
</evidence>
<keyword evidence="4" id="KW-0963">Cytoplasm</keyword>
<evidence type="ECO:0000256" key="2">
    <source>
        <dbReference type="ARBA" id="ARBA00004496"/>
    </source>
</evidence>
<dbReference type="GO" id="GO:0005737">
    <property type="term" value="C:cytoplasm"/>
    <property type="evidence" value="ECO:0007669"/>
    <property type="project" value="UniProtKB-SubCell"/>
</dbReference>
<reference evidence="13" key="1">
    <citation type="journal article" date="2017" name="Proc. Natl. Acad. Sci. U.S.A.">
        <title>Simulation of Deepwater Horizon oil plume reveals substrate specialization within a complex community of hydrocarbon-degraders.</title>
        <authorList>
            <person name="Hu P."/>
            <person name="Dubinsky E.A."/>
            <person name="Probst A.J."/>
            <person name="Wang J."/>
            <person name="Sieber C.M.K."/>
            <person name="Tom L.M."/>
            <person name="Gardinali P."/>
            <person name="Banfield J.F."/>
            <person name="Atlas R.M."/>
            <person name="Andersen G.L."/>
        </authorList>
    </citation>
    <scope>NUCLEOTIDE SEQUENCE [LARGE SCALE GENOMIC DNA]</scope>
</reference>
<dbReference type="Gene3D" id="3.10.50.40">
    <property type="match status" value="1"/>
</dbReference>
<accession>A0A1Y5FF70</accession>
<dbReference type="EMBL" id="MAAO01000005">
    <property type="protein sequence ID" value="OUR97793.1"/>
    <property type="molecule type" value="Genomic_DNA"/>
</dbReference>
<dbReference type="InterPro" id="IPR001179">
    <property type="entry name" value="PPIase_FKBP_dom"/>
</dbReference>
<dbReference type="InterPro" id="IPR046357">
    <property type="entry name" value="PPIase_dom_sf"/>
</dbReference>
<name>A0A1Y5FF70_9BACT</name>
<sequence>MSADTVKDNHVVEINYTLKDGEGQLIDSSDQAGGPMVYIHGHENILPKLESELAGKSVGDSFKLELKAEDAYGEYHDQMVQTIPKTEFPDVDKIQVGMQFQVQTESGEPIPVMVKEIQSESIVLDGNHPLAGLDLKFDVEVASIRVATEDEISHGHLHAHGESCGH</sequence>
<evidence type="ECO:0000256" key="3">
    <source>
        <dbReference type="ARBA" id="ARBA00006577"/>
    </source>
</evidence>
<comment type="similarity">
    <text evidence="3 10">Belongs to the FKBP-type PPIase family.</text>
</comment>
<evidence type="ECO:0000259" key="11">
    <source>
        <dbReference type="PROSITE" id="PS50059"/>
    </source>
</evidence>
<evidence type="ECO:0000256" key="1">
    <source>
        <dbReference type="ARBA" id="ARBA00000971"/>
    </source>
</evidence>
<comment type="caution">
    <text evidence="12">The sequence shown here is derived from an EMBL/GenBank/DDBJ whole genome shotgun (WGS) entry which is preliminary data.</text>
</comment>
<feature type="domain" description="PPIase FKBP-type" evidence="11">
    <location>
        <begin position="9"/>
        <end position="84"/>
    </location>
</feature>
<keyword evidence="7 9" id="KW-0413">Isomerase</keyword>
<evidence type="ECO:0000256" key="5">
    <source>
        <dbReference type="ARBA" id="ARBA00023110"/>
    </source>
</evidence>
<dbReference type="EC" id="5.2.1.8" evidence="10"/>
<dbReference type="PANTHER" id="PTHR47861">
    <property type="entry name" value="FKBP-TYPE PEPTIDYL-PROLYL CIS-TRANS ISOMERASE SLYD"/>
    <property type="match status" value="1"/>
</dbReference>
<evidence type="ECO:0000313" key="13">
    <source>
        <dbReference type="Proteomes" id="UP000196531"/>
    </source>
</evidence>
<comment type="subcellular location">
    <subcellularLocation>
        <location evidence="2">Cytoplasm</location>
    </subcellularLocation>
</comment>
<dbReference type="PROSITE" id="PS50059">
    <property type="entry name" value="FKBP_PPIASE"/>
    <property type="match status" value="1"/>
</dbReference>
<dbReference type="SUPFAM" id="SSF54534">
    <property type="entry name" value="FKBP-like"/>
    <property type="match status" value="1"/>
</dbReference>
<evidence type="ECO:0000256" key="9">
    <source>
        <dbReference type="PROSITE-ProRule" id="PRU00277"/>
    </source>
</evidence>
<dbReference type="Proteomes" id="UP000196531">
    <property type="component" value="Unassembled WGS sequence"/>
</dbReference>
<evidence type="ECO:0000256" key="6">
    <source>
        <dbReference type="ARBA" id="ARBA00023186"/>
    </source>
</evidence>
<proteinExistence type="inferred from homology"/>
<protein>
    <recommendedName>
        <fullName evidence="10">Peptidyl-prolyl cis-trans isomerase</fullName>
        <ecNumber evidence="10">5.2.1.8</ecNumber>
    </recommendedName>
</protein>
<gene>
    <name evidence="12" type="ORF">A9Q84_06225</name>
</gene>
<dbReference type="GO" id="GO:0042026">
    <property type="term" value="P:protein refolding"/>
    <property type="evidence" value="ECO:0007669"/>
    <property type="project" value="UniProtKB-ARBA"/>
</dbReference>
<evidence type="ECO:0000256" key="10">
    <source>
        <dbReference type="RuleBase" id="RU003915"/>
    </source>
</evidence>
<evidence type="ECO:0000313" key="12">
    <source>
        <dbReference type="EMBL" id="OUR97793.1"/>
    </source>
</evidence>
<comment type="catalytic activity">
    <reaction evidence="1 9 10">
        <text>[protein]-peptidylproline (omega=180) = [protein]-peptidylproline (omega=0)</text>
        <dbReference type="Rhea" id="RHEA:16237"/>
        <dbReference type="Rhea" id="RHEA-COMP:10747"/>
        <dbReference type="Rhea" id="RHEA-COMP:10748"/>
        <dbReference type="ChEBI" id="CHEBI:83833"/>
        <dbReference type="ChEBI" id="CHEBI:83834"/>
        <dbReference type="EC" id="5.2.1.8"/>
    </reaction>
</comment>
<comment type="function">
    <text evidence="8">Also involved in hydrogenase metallocenter assembly, probably by participating in the nickel insertion step. This function in hydrogenase biosynthesis requires chaperone activity and the presence of the metal-binding domain, but not PPIase activity.</text>
</comment>
<organism evidence="12 13">
    <name type="scientific">Halobacteriovorax marinus</name>
    <dbReference type="NCBI Taxonomy" id="97084"/>
    <lineage>
        <taxon>Bacteria</taxon>
        <taxon>Pseudomonadati</taxon>
        <taxon>Bdellovibrionota</taxon>
        <taxon>Bacteriovoracia</taxon>
        <taxon>Bacteriovoracales</taxon>
        <taxon>Halobacteriovoraceae</taxon>
        <taxon>Halobacteriovorax</taxon>
    </lineage>
</organism>
<keyword evidence="6" id="KW-0143">Chaperone</keyword>
<dbReference type="PANTHER" id="PTHR47861:SF3">
    <property type="entry name" value="FKBP-TYPE PEPTIDYL-PROLYL CIS-TRANS ISOMERASE SLYD"/>
    <property type="match status" value="1"/>
</dbReference>
<evidence type="ECO:0000256" key="7">
    <source>
        <dbReference type="ARBA" id="ARBA00023235"/>
    </source>
</evidence>
<evidence type="ECO:0000256" key="4">
    <source>
        <dbReference type="ARBA" id="ARBA00022490"/>
    </source>
</evidence>
<dbReference type="AlphaFoldDB" id="A0A1Y5FF70"/>